<organism evidence="6 7">
    <name type="scientific">Candidatus Eubacterium faecipullorum</name>
    <dbReference type="NCBI Taxonomy" id="2838571"/>
    <lineage>
        <taxon>Bacteria</taxon>
        <taxon>Bacillati</taxon>
        <taxon>Bacillota</taxon>
        <taxon>Clostridia</taxon>
        <taxon>Eubacteriales</taxon>
        <taxon>Eubacteriaceae</taxon>
        <taxon>Eubacterium</taxon>
    </lineage>
</organism>
<evidence type="ECO:0000256" key="4">
    <source>
        <dbReference type="ARBA" id="ARBA00023125"/>
    </source>
</evidence>
<dbReference type="SUPFAM" id="SSF109709">
    <property type="entry name" value="KorB DNA-binding domain-like"/>
    <property type="match status" value="1"/>
</dbReference>
<accession>A0A9D1UFV7</accession>
<dbReference type="CDD" id="cd16393">
    <property type="entry name" value="SPO0J_N"/>
    <property type="match status" value="1"/>
</dbReference>
<dbReference type="FunFam" id="3.90.1530.30:FF:000001">
    <property type="entry name" value="Chromosome partitioning protein ParB"/>
    <property type="match status" value="1"/>
</dbReference>
<dbReference type="SMART" id="SM00470">
    <property type="entry name" value="ParB"/>
    <property type="match status" value="1"/>
</dbReference>
<dbReference type="EMBL" id="DXGE01000006">
    <property type="protein sequence ID" value="HIW85081.1"/>
    <property type="molecule type" value="Genomic_DNA"/>
</dbReference>
<dbReference type="GO" id="GO:0009295">
    <property type="term" value="C:nucleoid"/>
    <property type="evidence" value="ECO:0007669"/>
    <property type="project" value="UniProtKB-SubCell"/>
</dbReference>
<dbReference type="Proteomes" id="UP000824205">
    <property type="component" value="Unassembled WGS sequence"/>
</dbReference>
<dbReference type="FunFam" id="1.10.10.2830:FF:000001">
    <property type="entry name" value="Chromosome partitioning protein ParB"/>
    <property type="match status" value="1"/>
</dbReference>
<dbReference type="GO" id="GO:0003677">
    <property type="term" value="F:DNA binding"/>
    <property type="evidence" value="ECO:0007669"/>
    <property type="project" value="UniProtKB-KW"/>
</dbReference>
<dbReference type="InterPro" id="IPR004437">
    <property type="entry name" value="ParB/RepB/Spo0J"/>
</dbReference>
<comment type="caution">
    <text evidence="6">The sequence shown here is derived from an EMBL/GenBank/DDBJ whole genome shotgun (WGS) entry which is preliminary data.</text>
</comment>
<gene>
    <name evidence="6" type="ORF">IAA48_01150</name>
</gene>
<dbReference type="Pfam" id="PF17762">
    <property type="entry name" value="HTH_ParB"/>
    <property type="match status" value="1"/>
</dbReference>
<comment type="subcellular location">
    <subcellularLocation>
        <location evidence="1">Cytoplasm</location>
        <location evidence="1">Nucleoid</location>
    </subcellularLocation>
</comment>
<dbReference type="PANTHER" id="PTHR33375:SF1">
    <property type="entry name" value="CHROMOSOME-PARTITIONING PROTEIN PARB-RELATED"/>
    <property type="match status" value="1"/>
</dbReference>
<keyword evidence="4" id="KW-0238">DNA-binding</keyword>
<dbReference type="NCBIfam" id="TIGR00180">
    <property type="entry name" value="parB_part"/>
    <property type="match status" value="1"/>
</dbReference>
<dbReference type="SUPFAM" id="SSF110849">
    <property type="entry name" value="ParB/Sulfiredoxin"/>
    <property type="match status" value="1"/>
</dbReference>
<protein>
    <submittedName>
        <fullName evidence="6">ParB/RepB/Spo0J family partition protein</fullName>
    </submittedName>
</protein>
<dbReference type="InterPro" id="IPR050336">
    <property type="entry name" value="Chromosome_partition/occlusion"/>
</dbReference>
<evidence type="ECO:0000256" key="1">
    <source>
        <dbReference type="ARBA" id="ARBA00004453"/>
    </source>
</evidence>
<proteinExistence type="inferred from homology"/>
<dbReference type="Pfam" id="PF02195">
    <property type="entry name" value="ParB_N"/>
    <property type="match status" value="1"/>
</dbReference>
<dbReference type="PANTHER" id="PTHR33375">
    <property type="entry name" value="CHROMOSOME-PARTITIONING PROTEIN PARB-RELATED"/>
    <property type="match status" value="1"/>
</dbReference>
<dbReference type="AlphaFoldDB" id="A0A9D1UFV7"/>
<dbReference type="GO" id="GO:0045881">
    <property type="term" value="P:positive regulation of sporulation resulting in formation of a cellular spore"/>
    <property type="evidence" value="ECO:0007669"/>
    <property type="project" value="TreeGrafter"/>
</dbReference>
<evidence type="ECO:0000259" key="5">
    <source>
        <dbReference type="SMART" id="SM00470"/>
    </source>
</evidence>
<dbReference type="InterPro" id="IPR036086">
    <property type="entry name" value="ParB/Sulfiredoxin_sf"/>
</dbReference>
<sequence>MAKKMSGLGKGLGALMLENATDEMLAQNELDLNEIVPNRDQPRKTFDEASIEELAQSIKQHGVLQPLLVRPIPSGGYQLVAGERRWRACRIAGLTKVPVVIKELTDTETMEIAIIENLQREDLNPIEEAEGLQALIDKCGYTQEEVATSVGKSRPAIANSLRLLRLPPEVREMTKNGEISAGHARALLAFDNDAMMLEAAKNIVSNKMTVRDVERLAKIKETAEPRRRRARRRDSFYDEVELSLSEATGRKVKVYTGRNGGTIELEFFDREDLKELANKLGE</sequence>
<dbReference type="InterPro" id="IPR003115">
    <property type="entry name" value="ParB_N"/>
</dbReference>
<evidence type="ECO:0000256" key="2">
    <source>
        <dbReference type="ARBA" id="ARBA00006295"/>
    </source>
</evidence>
<comment type="similarity">
    <text evidence="2">Belongs to the ParB family.</text>
</comment>
<reference evidence="6" key="1">
    <citation type="journal article" date="2021" name="PeerJ">
        <title>Extensive microbial diversity within the chicken gut microbiome revealed by metagenomics and culture.</title>
        <authorList>
            <person name="Gilroy R."/>
            <person name="Ravi A."/>
            <person name="Getino M."/>
            <person name="Pursley I."/>
            <person name="Horton D.L."/>
            <person name="Alikhan N.F."/>
            <person name="Baker D."/>
            <person name="Gharbi K."/>
            <person name="Hall N."/>
            <person name="Watson M."/>
            <person name="Adriaenssens E.M."/>
            <person name="Foster-Nyarko E."/>
            <person name="Jarju S."/>
            <person name="Secka A."/>
            <person name="Antonio M."/>
            <person name="Oren A."/>
            <person name="Chaudhuri R.R."/>
            <person name="La Ragione R."/>
            <person name="Hildebrand F."/>
            <person name="Pallen M.J."/>
        </authorList>
    </citation>
    <scope>NUCLEOTIDE SEQUENCE</scope>
    <source>
        <strain evidence="6">421</strain>
    </source>
</reference>
<dbReference type="InterPro" id="IPR041468">
    <property type="entry name" value="HTH_ParB/Spo0J"/>
</dbReference>
<dbReference type="GO" id="GO:0007059">
    <property type="term" value="P:chromosome segregation"/>
    <property type="evidence" value="ECO:0007669"/>
    <property type="project" value="UniProtKB-KW"/>
</dbReference>
<dbReference type="GO" id="GO:0005694">
    <property type="term" value="C:chromosome"/>
    <property type="evidence" value="ECO:0007669"/>
    <property type="project" value="TreeGrafter"/>
</dbReference>
<dbReference type="Gene3D" id="1.10.10.2830">
    <property type="match status" value="1"/>
</dbReference>
<feature type="domain" description="ParB-like N-terminal" evidence="5">
    <location>
        <begin position="28"/>
        <end position="118"/>
    </location>
</feature>
<reference evidence="6" key="2">
    <citation type="submission" date="2021-04" db="EMBL/GenBank/DDBJ databases">
        <authorList>
            <person name="Gilroy R."/>
        </authorList>
    </citation>
    <scope>NUCLEOTIDE SEQUENCE</scope>
    <source>
        <strain evidence="6">421</strain>
    </source>
</reference>
<evidence type="ECO:0000313" key="6">
    <source>
        <dbReference type="EMBL" id="HIW85081.1"/>
    </source>
</evidence>
<keyword evidence="3" id="KW-0159">Chromosome partition</keyword>
<evidence type="ECO:0000313" key="7">
    <source>
        <dbReference type="Proteomes" id="UP000824205"/>
    </source>
</evidence>
<dbReference type="Gene3D" id="3.90.1530.30">
    <property type="match status" value="1"/>
</dbReference>
<evidence type="ECO:0000256" key="3">
    <source>
        <dbReference type="ARBA" id="ARBA00022829"/>
    </source>
</evidence>
<name>A0A9D1UFV7_9FIRM</name>